<organism evidence="2 3">
    <name type="scientific">Anabaena sphaerica FACHB-251</name>
    <dbReference type="NCBI Taxonomy" id="2692883"/>
    <lineage>
        <taxon>Bacteria</taxon>
        <taxon>Bacillati</taxon>
        <taxon>Cyanobacteriota</taxon>
        <taxon>Cyanophyceae</taxon>
        <taxon>Nostocales</taxon>
        <taxon>Nostocaceae</taxon>
        <taxon>Anabaena</taxon>
    </lineage>
</organism>
<keyword evidence="1" id="KW-0812">Transmembrane</keyword>
<keyword evidence="3" id="KW-1185">Reference proteome</keyword>
<protein>
    <submittedName>
        <fullName evidence="2">Uncharacterized protein</fullName>
    </submittedName>
</protein>
<dbReference type="Proteomes" id="UP000662185">
    <property type="component" value="Unassembled WGS sequence"/>
</dbReference>
<dbReference type="RefSeq" id="WP_190555975.1">
    <property type="nucleotide sequence ID" value="NZ_JACJQU010000001.1"/>
</dbReference>
<name>A0A926ZZ35_9NOST</name>
<comment type="caution">
    <text evidence="2">The sequence shown here is derived from an EMBL/GenBank/DDBJ whole genome shotgun (WGS) entry which is preliminary data.</text>
</comment>
<evidence type="ECO:0000256" key="1">
    <source>
        <dbReference type="SAM" id="Phobius"/>
    </source>
</evidence>
<proteinExistence type="predicted"/>
<keyword evidence="1" id="KW-1133">Transmembrane helix</keyword>
<evidence type="ECO:0000313" key="3">
    <source>
        <dbReference type="Proteomes" id="UP000662185"/>
    </source>
</evidence>
<feature type="transmembrane region" description="Helical" evidence="1">
    <location>
        <begin position="12"/>
        <end position="29"/>
    </location>
</feature>
<evidence type="ECO:0000313" key="2">
    <source>
        <dbReference type="EMBL" id="MBD2291968.1"/>
    </source>
</evidence>
<accession>A0A926ZZ35</accession>
<gene>
    <name evidence="2" type="ORF">H6G06_00360</name>
</gene>
<keyword evidence="1" id="KW-0472">Membrane</keyword>
<sequence length="164" mass="17805">MPKKSFNTAIKLSLMIVTMGITTLIHPIVDAQETPPIFGDITIGRQFSPDPLTVRGMSGGSIPGKQVNGGSETPTGPCNGFVDEAPDHTLKLTSKFDYLKLQVESPADTTIMIKGPGGTWCNDDFDGKNPGIVGEWLQGIYQIWVGSYEKGKYLPYTLKITEVK</sequence>
<dbReference type="EMBL" id="JACJQU010000001">
    <property type="protein sequence ID" value="MBD2291968.1"/>
    <property type="molecule type" value="Genomic_DNA"/>
</dbReference>
<dbReference type="AlphaFoldDB" id="A0A926ZZ35"/>
<reference evidence="3" key="1">
    <citation type="journal article" date="2020" name="ISME J.">
        <title>Comparative genomics reveals insights into cyanobacterial evolution and habitat adaptation.</title>
        <authorList>
            <person name="Chen M.Y."/>
            <person name="Teng W.K."/>
            <person name="Zhao L."/>
            <person name="Hu C.X."/>
            <person name="Zhou Y.K."/>
            <person name="Han B.P."/>
            <person name="Song L.R."/>
            <person name="Shu W.S."/>
        </authorList>
    </citation>
    <scope>NUCLEOTIDE SEQUENCE [LARGE SCALE GENOMIC DNA]</scope>
    <source>
        <strain evidence="3">FACHB-251</strain>
    </source>
</reference>